<proteinExistence type="predicted"/>
<dbReference type="EMBL" id="SJPP01000004">
    <property type="protein sequence ID" value="TWU05306.1"/>
    <property type="molecule type" value="Genomic_DNA"/>
</dbReference>
<keyword evidence="3" id="KW-1185">Reference proteome</keyword>
<protein>
    <submittedName>
        <fullName evidence="2">Uncharacterized protein</fullName>
    </submittedName>
</protein>
<reference evidence="2 3" key="1">
    <citation type="submission" date="2019-02" db="EMBL/GenBank/DDBJ databases">
        <title>Deep-cultivation of Planctomycetes and their phenomic and genomic characterization uncovers novel biology.</title>
        <authorList>
            <person name="Wiegand S."/>
            <person name="Jogler M."/>
            <person name="Boedeker C."/>
            <person name="Pinto D."/>
            <person name="Vollmers J."/>
            <person name="Rivas-Marin E."/>
            <person name="Kohn T."/>
            <person name="Peeters S.H."/>
            <person name="Heuer A."/>
            <person name="Rast P."/>
            <person name="Oberbeckmann S."/>
            <person name="Bunk B."/>
            <person name="Jeske O."/>
            <person name="Meyerdierks A."/>
            <person name="Storesund J.E."/>
            <person name="Kallscheuer N."/>
            <person name="Luecker S."/>
            <person name="Lage O.M."/>
            <person name="Pohl T."/>
            <person name="Merkel B.J."/>
            <person name="Hornburger P."/>
            <person name="Mueller R.-W."/>
            <person name="Bruemmer F."/>
            <person name="Labrenz M."/>
            <person name="Spormann A.M."/>
            <person name="Op Den Camp H."/>
            <person name="Overmann J."/>
            <person name="Amann R."/>
            <person name="Jetten M.S.M."/>
            <person name="Mascher T."/>
            <person name="Medema M.H."/>
            <person name="Devos D.P."/>
            <person name="Kaster A.-K."/>
            <person name="Ovreas L."/>
            <person name="Rohde M."/>
            <person name="Galperin M.Y."/>
            <person name="Jogler C."/>
        </authorList>
    </citation>
    <scope>NUCLEOTIDE SEQUENCE [LARGE SCALE GENOMIC DNA]</scope>
    <source>
        <strain evidence="2 3">CA54</strain>
    </source>
</reference>
<evidence type="ECO:0000313" key="3">
    <source>
        <dbReference type="Proteomes" id="UP000320735"/>
    </source>
</evidence>
<evidence type="ECO:0000313" key="2">
    <source>
        <dbReference type="EMBL" id="TWU05306.1"/>
    </source>
</evidence>
<organism evidence="2 3">
    <name type="scientific">Symmachiella macrocystis</name>
    <dbReference type="NCBI Taxonomy" id="2527985"/>
    <lineage>
        <taxon>Bacteria</taxon>
        <taxon>Pseudomonadati</taxon>
        <taxon>Planctomycetota</taxon>
        <taxon>Planctomycetia</taxon>
        <taxon>Planctomycetales</taxon>
        <taxon>Planctomycetaceae</taxon>
        <taxon>Symmachiella</taxon>
    </lineage>
</organism>
<evidence type="ECO:0000256" key="1">
    <source>
        <dbReference type="SAM" id="MobiDB-lite"/>
    </source>
</evidence>
<dbReference type="Proteomes" id="UP000320735">
    <property type="component" value="Unassembled WGS sequence"/>
</dbReference>
<accession>A0A5C6B246</accession>
<feature type="region of interest" description="Disordered" evidence="1">
    <location>
        <begin position="35"/>
        <end position="66"/>
    </location>
</feature>
<gene>
    <name evidence="2" type="ORF">CA54_59940</name>
</gene>
<dbReference type="AlphaFoldDB" id="A0A5C6B246"/>
<comment type="caution">
    <text evidence="2">The sequence shown here is derived from an EMBL/GenBank/DDBJ whole genome shotgun (WGS) entry which is preliminary data.</text>
</comment>
<sequence>MRARSQRTVHLLYEVPAAFITLCAMAPVDEFSQDLQKWGDSPRNSLGKRRANQAPTPQPFARHSNS</sequence>
<name>A0A5C6B246_9PLAN</name>